<dbReference type="STRING" id="71657.SAMN02982996_00082"/>
<dbReference type="PIRSF" id="PIRSF037118">
    <property type="entry name" value="Tellurite_resistance_TerA"/>
    <property type="match status" value="1"/>
</dbReference>
<dbReference type="Gene3D" id="2.60.60.30">
    <property type="entry name" value="sav2460 like domains"/>
    <property type="match status" value="2"/>
</dbReference>
<dbReference type="InterPro" id="IPR051324">
    <property type="entry name" value="Stress/Tellurium_Resist"/>
</dbReference>
<evidence type="ECO:0000313" key="5">
    <source>
        <dbReference type="EMBL" id="SDZ75595.1"/>
    </source>
</evidence>
<evidence type="ECO:0000259" key="4">
    <source>
        <dbReference type="Pfam" id="PF02342"/>
    </source>
</evidence>
<dbReference type="PANTHER" id="PTHR32097">
    <property type="entry name" value="CAMP-BINDING PROTEIN 1-RELATED"/>
    <property type="match status" value="1"/>
</dbReference>
<evidence type="ECO:0000256" key="1">
    <source>
        <dbReference type="ARBA" id="ARBA00022686"/>
    </source>
</evidence>
<dbReference type="Proteomes" id="UP000187280">
    <property type="component" value="Unassembled WGS sequence"/>
</dbReference>
<name>A0A1H3VLD9_9GAMM</name>
<feature type="compositionally biased region" description="Pro residues" evidence="3">
    <location>
        <begin position="168"/>
        <end position="182"/>
    </location>
</feature>
<protein>
    <submittedName>
        <fullName evidence="5">Tellurite resistance protein TerA</fullName>
    </submittedName>
</protein>
<dbReference type="InterPro" id="IPR001261">
    <property type="entry name" value="ArgE/DapE_CS"/>
</dbReference>
<dbReference type="CDD" id="cd06974">
    <property type="entry name" value="TerD_like"/>
    <property type="match status" value="2"/>
</dbReference>
<keyword evidence="2" id="KW-0378">Hydrolase</keyword>
<dbReference type="AlphaFoldDB" id="A0A1H3VLD9"/>
<proteinExistence type="predicted"/>
<dbReference type="GO" id="GO:0046690">
    <property type="term" value="P:response to tellurium ion"/>
    <property type="evidence" value="ECO:0007669"/>
    <property type="project" value="UniProtKB-KW"/>
</dbReference>
<dbReference type="PROSITE" id="PS00758">
    <property type="entry name" value="ARGE_DAPE_CPG2_1"/>
    <property type="match status" value="1"/>
</dbReference>
<keyword evidence="6" id="KW-1185">Reference proteome</keyword>
<gene>
    <name evidence="5" type="ORF">SAMN02982996_00082</name>
</gene>
<organism evidence="5 6">
    <name type="scientific">Lonsdalea quercina</name>
    <dbReference type="NCBI Taxonomy" id="71657"/>
    <lineage>
        <taxon>Bacteria</taxon>
        <taxon>Pseudomonadati</taxon>
        <taxon>Pseudomonadota</taxon>
        <taxon>Gammaproteobacteria</taxon>
        <taxon>Enterobacterales</taxon>
        <taxon>Pectobacteriaceae</taxon>
        <taxon>Lonsdalea</taxon>
    </lineage>
</organism>
<dbReference type="PANTHER" id="PTHR32097:SF3">
    <property type="entry name" value="TELLURITE RESISTANCE PROTEIN"/>
    <property type="match status" value="1"/>
</dbReference>
<evidence type="ECO:0000256" key="2">
    <source>
        <dbReference type="ARBA" id="ARBA00022801"/>
    </source>
</evidence>
<reference evidence="5 6" key="1">
    <citation type="submission" date="2016-10" db="EMBL/GenBank/DDBJ databases">
        <authorList>
            <person name="de Groot N.N."/>
        </authorList>
    </citation>
    <scope>NUCLEOTIDE SEQUENCE [LARGE SCALE GENOMIC DNA]</scope>
    <source>
        <strain evidence="5 6">ATCC 29281</strain>
    </source>
</reference>
<keyword evidence="1" id="KW-0778">Tellurium resistance</keyword>
<dbReference type="Pfam" id="PF02342">
    <property type="entry name" value="TerD"/>
    <property type="match status" value="1"/>
</dbReference>
<dbReference type="RefSeq" id="WP_074727634.1">
    <property type="nucleotide sequence ID" value="NZ_FNQS01000001.1"/>
</dbReference>
<dbReference type="InterPro" id="IPR017115">
    <property type="entry name" value="Tellurite_resistance_TerA"/>
</dbReference>
<sequence length="390" mass="42383">MTMTPGGNAPIPSQVLTVRVLSGVPVDASSFRLYASGKVQGDPDMVFYGQPVNDDASVKLSGAGTDTAFTVDIGRLRPEVQKLAFTATCDGNITLSSLKHLSIQVESNGNVLLTGHVDVSGRQEAALILGEIYRRNAEWKFRFIAQGFNGGLKPLAEHFGVDISEAPAPAPAPEPAPVPQPKSEPAKISLSKVSLTKEKPSISLAKRDNFGEIKINLNWSRDRQAPSGMFGGMFSKTKGIDLDLGAFIELQDGSKGVVQALGNNFGRLNSEPFVELQGDDRTGQVNDGEWLYVNGGEWKKVRQVLIYAFIYEGVASWDKTDGVVTLHIPEQPPIETRLTEGSNRHNMCAIARLVNENGTIKVERINQFFSGHRDMDKALGWGFRWSAGSK</sequence>
<evidence type="ECO:0000313" key="6">
    <source>
        <dbReference type="Proteomes" id="UP000187280"/>
    </source>
</evidence>
<accession>A0A1H3VLD9</accession>
<dbReference type="EMBL" id="FNQS01000001">
    <property type="protein sequence ID" value="SDZ75595.1"/>
    <property type="molecule type" value="Genomic_DNA"/>
</dbReference>
<feature type="domain" description="TerD" evidence="4">
    <location>
        <begin position="25"/>
        <end position="159"/>
    </location>
</feature>
<evidence type="ECO:0000256" key="3">
    <source>
        <dbReference type="SAM" id="MobiDB-lite"/>
    </source>
</evidence>
<dbReference type="GeneID" id="97763030"/>
<dbReference type="InterPro" id="IPR003325">
    <property type="entry name" value="TerD"/>
</dbReference>
<feature type="region of interest" description="Disordered" evidence="3">
    <location>
        <begin position="165"/>
        <end position="189"/>
    </location>
</feature>